<keyword evidence="3" id="KW-1185">Reference proteome</keyword>
<dbReference type="STRING" id="1492898.SY85_08005"/>
<evidence type="ECO:0000313" key="2">
    <source>
        <dbReference type="EMBL" id="ANE50445.1"/>
    </source>
</evidence>
<organism evidence="2 3">
    <name type="scientific">Flavisolibacter tropicus</name>
    <dbReference type="NCBI Taxonomy" id="1492898"/>
    <lineage>
        <taxon>Bacteria</taxon>
        <taxon>Pseudomonadati</taxon>
        <taxon>Bacteroidota</taxon>
        <taxon>Chitinophagia</taxon>
        <taxon>Chitinophagales</taxon>
        <taxon>Chitinophagaceae</taxon>
        <taxon>Flavisolibacter</taxon>
    </lineage>
</organism>
<sequence length="468" mass="52757">MQVMLKHSLLLIFCLVHFSIYSQITDSSYTIYLEQFIELSNTRALQPTEIQKTIKDFKSNNLNSNEDFAKLCSRLYPKDKGIGILLYFFHRDTLKRVFVEPGNVIEETAIPIKKEALLKLSDDLNYALNLYNLTANRAPTLRGGIRIDKKEENTGQSLSKITSDLTSLLLPSKFSDKYRHLIIIPCLNIGVLPFHLLKPYKDDSYLIDKCSFTIAPTLVDFVGLRSRVIKALGMNVEYIKDFDVAINSTDFAEGLIKFSIENPLFISNPDYPKNSEYFFPDLPGAEREIDSALRYAARYSLLKGKEASKALVIESLNHSDIAYFATHGMSNAENPKDKSYLVLSGDDPFLTSKEIQDLRLKKDFAMPELVILSACQTGLGKATEAGIAGSLARSFILSGSNQVITSLWSVDDNATAYLMNRFFFHLANSEYFIPAEHLRKAILDTKNKFPNPAHWASFSLVGVDYGIR</sequence>
<accession>A0A172TTM9</accession>
<dbReference type="EMBL" id="CP011390">
    <property type="protein sequence ID" value="ANE50445.1"/>
    <property type="molecule type" value="Genomic_DNA"/>
</dbReference>
<evidence type="ECO:0000259" key="1">
    <source>
        <dbReference type="Pfam" id="PF12770"/>
    </source>
</evidence>
<gene>
    <name evidence="2" type="ORF">SY85_08005</name>
</gene>
<dbReference type="OrthoDB" id="9771112at2"/>
<reference evidence="2 3" key="2">
    <citation type="journal article" date="2016" name="Int. J. Syst. Evol. Microbiol.">
        <title>Flavisolibacter tropicus sp. nov., isolated from tropical soil.</title>
        <authorList>
            <person name="Lee J.J."/>
            <person name="Kang M.S."/>
            <person name="Kim G.S."/>
            <person name="Lee C.S."/>
            <person name="Lim S."/>
            <person name="Lee J."/>
            <person name="Roh S.H."/>
            <person name="Kang H."/>
            <person name="Ha J.M."/>
            <person name="Bae S."/>
            <person name="Jung H.Y."/>
            <person name="Kim M.K."/>
        </authorList>
    </citation>
    <scope>NUCLEOTIDE SEQUENCE [LARGE SCALE GENOMIC DNA]</scope>
    <source>
        <strain evidence="2 3">LCS9</strain>
    </source>
</reference>
<dbReference type="Pfam" id="PF12770">
    <property type="entry name" value="CHAT"/>
    <property type="match status" value="1"/>
</dbReference>
<feature type="domain" description="CHAT" evidence="1">
    <location>
        <begin position="173"/>
        <end position="462"/>
    </location>
</feature>
<dbReference type="Proteomes" id="UP000077177">
    <property type="component" value="Chromosome"/>
</dbReference>
<proteinExistence type="predicted"/>
<dbReference type="AlphaFoldDB" id="A0A172TTM9"/>
<dbReference type="PATRIC" id="fig|1492898.3.peg.1727"/>
<evidence type="ECO:0000313" key="3">
    <source>
        <dbReference type="Proteomes" id="UP000077177"/>
    </source>
</evidence>
<name>A0A172TTM9_9BACT</name>
<dbReference type="InterPro" id="IPR024983">
    <property type="entry name" value="CHAT_dom"/>
</dbReference>
<reference evidence="3" key="1">
    <citation type="submission" date="2015-01" db="EMBL/GenBank/DDBJ databases">
        <title>Flavisolibacter sp./LCS9/ whole genome sequencing.</title>
        <authorList>
            <person name="Kim M.K."/>
            <person name="Srinivasan S."/>
            <person name="Lee J.-J."/>
        </authorList>
    </citation>
    <scope>NUCLEOTIDE SEQUENCE [LARGE SCALE GENOMIC DNA]</scope>
    <source>
        <strain evidence="3">LCS9</strain>
    </source>
</reference>
<dbReference type="RefSeq" id="WP_066403305.1">
    <property type="nucleotide sequence ID" value="NZ_CP011390.1"/>
</dbReference>
<protein>
    <recommendedName>
        <fullName evidence="1">CHAT domain-containing protein</fullName>
    </recommendedName>
</protein>
<dbReference type="KEGG" id="fla:SY85_08005"/>